<organism evidence="1 2">
    <name type="scientific">Desulfobulbus propionicus (strain ATCC 33891 / DSM 2032 / VKM B-1956 / 1pr3)</name>
    <dbReference type="NCBI Taxonomy" id="577650"/>
    <lineage>
        <taxon>Bacteria</taxon>
        <taxon>Pseudomonadati</taxon>
        <taxon>Thermodesulfobacteriota</taxon>
        <taxon>Desulfobulbia</taxon>
        <taxon>Desulfobulbales</taxon>
        <taxon>Desulfobulbaceae</taxon>
        <taxon>Desulfobulbus</taxon>
    </lineage>
</organism>
<dbReference type="PANTHER" id="PTHR34472">
    <property type="entry name" value="SULFUR CARRIER PROTEIN THIS"/>
    <property type="match status" value="1"/>
</dbReference>
<keyword evidence="2" id="KW-1185">Reference proteome</keyword>
<sequence length="65" mass="7051">MDLFVNGVKETAEPCTIDQLVARKGLAPGALVVELNQQIIKQEQWSITPLKDGDRLELLSFVGGG</sequence>
<dbReference type="CDD" id="cd00565">
    <property type="entry name" value="Ubl_ThiS"/>
    <property type="match status" value="1"/>
</dbReference>
<evidence type="ECO:0000313" key="2">
    <source>
        <dbReference type="Proteomes" id="UP000006365"/>
    </source>
</evidence>
<dbReference type="InterPro" id="IPR003749">
    <property type="entry name" value="ThiS/MoaD-like"/>
</dbReference>
<dbReference type="Proteomes" id="UP000006365">
    <property type="component" value="Chromosome"/>
</dbReference>
<dbReference type="EMBL" id="CP002364">
    <property type="protein sequence ID" value="ADW18072.1"/>
    <property type="molecule type" value="Genomic_DNA"/>
</dbReference>
<dbReference type="InterPro" id="IPR012675">
    <property type="entry name" value="Beta-grasp_dom_sf"/>
</dbReference>
<protein>
    <submittedName>
        <fullName evidence="1">Thiamine biosynthesis protein ThiS</fullName>
    </submittedName>
</protein>
<dbReference type="Gene3D" id="3.10.20.30">
    <property type="match status" value="1"/>
</dbReference>
<dbReference type="NCBIfam" id="TIGR01683">
    <property type="entry name" value="thiS"/>
    <property type="match status" value="1"/>
</dbReference>
<dbReference type="KEGG" id="dpr:Despr_1924"/>
<gene>
    <name evidence="1" type="ordered locus">Despr_1924</name>
</gene>
<name>A0A7U4DPK1_DESPD</name>
<dbReference type="InterPro" id="IPR016155">
    <property type="entry name" value="Mopterin_synth/thiamin_S_b"/>
</dbReference>
<reference evidence="1 2" key="1">
    <citation type="journal article" date="2011" name="Stand. Genomic Sci.">
        <title>Complete genome sequence of Desulfobulbus propionicus type strain (1pr3).</title>
        <authorList>
            <person name="Pagani I."/>
            <person name="Lapidus A."/>
            <person name="Nolan M."/>
            <person name="Lucas S."/>
            <person name="Hammon N."/>
            <person name="Deshpande S."/>
            <person name="Cheng J.F."/>
            <person name="Chertkov O."/>
            <person name="Davenport K."/>
            <person name="Tapia R."/>
            <person name="Han C."/>
            <person name="Goodwin L."/>
            <person name="Pitluck S."/>
            <person name="Liolios K."/>
            <person name="Mavromatis K."/>
            <person name="Ivanova N."/>
            <person name="Mikhailova N."/>
            <person name="Pati A."/>
            <person name="Chen A."/>
            <person name="Palaniappan K."/>
            <person name="Land M."/>
            <person name="Hauser L."/>
            <person name="Chang Y.J."/>
            <person name="Jeffries C.D."/>
            <person name="Detter J.C."/>
            <person name="Brambilla E."/>
            <person name="Kannan K.P."/>
            <person name="Djao O.D."/>
            <person name="Rohde M."/>
            <person name="Pukall R."/>
            <person name="Spring S."/>
            <person name="Goker M."/>
            <person name="Sikorski J."/>
            <person name="Woyke T."/>
            <person name="Bristow J."/>
            <person name="Eisen J.A."/>
            <person name="Markowitz V."/>
            <person name="Hugenholtz P."/>
            <person name="Kyrpides N.C."/>
            <person name="Klenk H.P."/>
        </authorList>
    </citation>
    <scope>NUCLEOTIDE SEQUENCE [LARGE SCALE GENOMIC DNA]</scope>
    <source>
        <strain evidence="2">ATCC 33891 / DSM 2032 / 1pr3</strain>
    </source>
</reference>
<proteinExistence type="predicted"/>
<dbReference type="InterPro" id="IPR010035">
    <property type="entry name" value="Thi_S"/>
</dbReference>
<dbReference type="Pfam" id="PF02597">
    <property type="entry name" value="ThiS"/>
    <property type="match status" value="1"/>
</dbReference>
<dbReference type="PANTHER" id="PTHR34472:SF1">
    <property type="entry name" value="SULFUR CARRIER PROTEIN THIS"/>
    <property type="match status" value="1"/>
</dbReference>
<dbReference type="AlphaFoldDB" id="A0A7U4DPK1"/>
<dbReference type="RefSeq" id="WP_015724612.1">
    <property type="nucleotide sequence ID" value="NC_014972.1"/>
</dbReference>
<evidence type="ECO:0000313" key="1">
    <source>
        <dbReference type="EMBL" id="ADW18072.1"/>
    </source>
</evidence>
<accession>A0A7U4DPK1</accession>
<dbReference type="SUPFAM" id="SSF54285">
    <property type="entry name" value="MoaD/ThiS"/>
    <property type="match status" value="1"/>
</dbReference>